<gene>
    <name evidence="1" type="ORF">PIB30_092416</name>
</gene>
<sequence>MGHELIKWVGGGLASAVHRLKIVRKNGLGWSVTVSRREEVKKAQPKRSSRTFNVQRGPTLPLHESDYCFLIYFNAGQTALFLDEGAFVHYKWRVLVGYIPLASIATLKGQAPEPAPYINCTFE</sequence>
<dbReference type="Proteomes" id="UP001341840">
    <property type="component" value="Unassembled WGS sequence"/>
</dbReference>
<proteinExistence type="predicted"/>
<dbReference type="EMBL" id="JASCZI010122733">
    <property type="protein sequence ID" value="MED6164676.1"/>
    <property type="molecule type" value="Genomic_DNA"/>
</dbReference>
<organism evidence="1 2">
    <name type="scientific">Stylosanthes scabra</name>
    <dbReference type="NCBI Taxonomy" id="79078"/>
    <lineage>
        <taxon>Eukaryota</taxon>
        <taxon>Viridiplantae</taxon>
        <taxon>Streptophyta</taxon>
        <taxon>Embryophyta</taxon>
        <taxon>Tracheophyta</taxon>
        <taxon>Spermatophyta</taxon>
        <taxon>Magnoliopsida</taxon>
        <taxon>eudicotyledons</taxon>
        <taxon>Gunneridae</taxon>
        <taxon>Pentapetalae</taxon>
        <taxon>rosids</taxon>
        <taxon>fabids</taxon>
        <taxon>Fabales</taxon>
        <taxon>Fabaceae</taxon>
        <taxon>Papilionoideae</taxon>
        <taxon>50 kb inversion clade</taxon>
        <taxon>dalbergioids sensu lato</taxon>
        <taxon>Dalbergieae</taxon>
        <taxon>Pterocarpus clade</taxon>
        <taxon>Stylosanthes</taxon>
    </lineage>
</organism>
<keyword evidence="2" id="KW-1185">Reference proteome</keyword>
<accession>A0ABU6UU55</accession>
<comment type="caution">
    <text evidence="1">The sequence shown here is derived from an EMBL/GenBank/DDBJ whole genome shotgun (WGS) entry which is preliminary data.</text>
</comment>
<evidence type="ECO:0000313" key="2">
    <source>
        <dbReference type="Proteomes" id="UP001341840"/>
    </source>
</evidence>
<evidence type="ECO:0000313" key="1">
    <source>
        <dbReference type="EMBL" id="MED6164676.1"/>
    </source>
</evidence>
<protein>
    <submittedName>
        <fullName evidence="1">Uncharacterized protein</fullName>
    </submittedName>
</protein>
<name>A0ABU6UU55_9FABA</name>
<reference evidence="1 2" key="1">
    <citation type="journal article" date="2023" name="Plants (Basel)">
        <title>Bridging the Gap: Combining Genomics and Transcriptomics Approaches to Understand Stylosanthes scabra, an Orphan Legume from the Brazilian Caatinga.</title>
        <authorList>
            <person name="Ferreira-Neto J.R.C."/>
            <person name="da Silva M.D."/>
            <person name="Binneck E."/>
            <person name="de Melo N.F."/>
            <person name="da Silva R.H."/>
            <person name="de Melo A.L.T.M."/>
            <person name="Pandolfi V."/>
            <person name="Bustamante F.O."/>
            <person name="Brasileiro-Vidal A.C."/>
            <person name="Benko-Iseppon A.M."/>
        </authorList>
    </citation>
    <scope>NUCLEOTIDE SEQUENCE [LARGE SCALE GENOMIC DNA]</scope>
    <source>
        <tissue evidence="1">Leaves</tissue>
    </source>
</reference>